<organism evidence="4 5">
    <name type="scientific">Acinetobacter calcoaceticus</name>
    <dbReference type="NCBI Taxonomy" id="471"/>
    <lineage>
        <taxon>Bacteria</taxon>
        <taxon>Pseudomonadati</taxon>
        <taxon>Pseudomonadota</taxon>
        <taxon>Gammaproteobacteria</taxon>
        <taxon>Moraxellales</taxon>
        <taxon>Moraxellaceae</taxon>
        <taxon>Acinetobacter</taxon>
        <taxon>Acinetobacter calcoaceticus/baumannii complex</taxon>
    </lineage>
</organism>
<gene>
    <name evidence="4" type="ORF">EC844_10338</name>
</gene>
<dbReference type="GO" id="GO:0009289">
    <property type="term" value="C:pilus"/>
    <property type="evidence" value="ECO:0007669"/>
    <property type="project" value="InterPro"/>
</dbReference>
<dbReference type="Gene3D" id="2.60.40.1090">
    <property type="entry name" value="Fimbrial-type adhesion domain"/>
    <property type="match status" value="1"/>
</dbReference>
<dbReference type="EMBL" id="SLVJ01000003">
    <property type="protein sequence ID" value="TCM69095.1"/>
    <property type="molecule type" value="Genomic_DNA"/>
</dbReference>
<proteinExistence type="predicted"/>
<dbReference type="AlphaFoldDB" id="A0A4R1Y2M7"/>
<comment type="caution">
    <text evidence="4">The sequence shown here is derived from an EMBL/GenBank/DDBJ whole genome shotgun (WGS) entry which is preliminary data.</text>
</comment>
<sequence>MNLTHFVSGLLMLVITQSVSANIFSTIDEVSVQPGSPGGTEYLYRFTIHSWETSPGSAASMTPNPCYGEPVCTVAINHRETAAGTAGYTGANPQCAISRGTTTARTMADLGELYKASCPIPVKGYSIHRSVDSRPPAFPECVGLFYTLRQSLNANEGMMLPGMRCGIAPPPVGYCYVDQANILFDHGRLSAAEIQSGTNSVTRDLKFTCNRGFNVQLFLLTGDEVKLGSNIISKLSTTGGAKIDGYQFFGDINGTILPITSTLHSQGEVGRGVFTGSTILIMTVP</sequence>
<dbReference type="Pfam" id="PF24222">
    <property type="entry name" value="MrpH_N"/>
    <property type="match status" value="1"/>
</dbReference>
<evidence type="ECO:0000313" key="4">
    <source>
        <dbReference type="EMBL" id="TCM69095.1"/>
    </source>
</evidence>
<dbReference type="Pfam" id="PF24223">
    <property type="entry name" value="MrpH_C"/>
    <property type="match status" value="1"/>
</dbReference>
<keyword evidence="5" id="KW-1185">Reference proteome</keyword>
<dbReference type="InterPro" id="IPR036937">
    <property type="entry name" value="Adhesion_dom_fimbrial_sf"/>
</dbReference>
<keyword evidence="1" id="KW-0732">Signal</keyword>
<name>A0A4R1Y2M7_ACICA</name>
<protein>
    <submittedName>
        <fullName evidence="4">Uncharacterized protein</fullName>
    </submittedName>
</protein>
<feature type="signal peptide" evidence="1">
    <location>
        <begin position="1"/>
        <end position="21"/>
    </location>
</feature>
<evidence type="ECO:0000313" key="5">
    <source>
        <dbReference type="Proteomes" id="UP000294963"/>
    </source>
</evidence>
<dbReference type="GO" id="GO:0007155">
    <property type="term" value="P:cell adhesion"/>
    <property type="evidence" value="ECO:0007669"/>
    <property type="project" value="InterPro"/>
</dbReference>
<evidence type="ECO:0000259" key="3">
    <source>
        <dbReference type="Pfam" id="PF24223"/>
    </source>
</evidence>
<evidence type="ECO:0000256" key="1">
    <source>
        <dbReference type="SAM" id="SignalP"/>
    </source>
</evidence>
<reference evidence="4 5" key="1">
    <citation type="submission" date="2019-03" db="EMBL/GenBank/DDBJ databases">
        <title>Genomic analyses of the natural microbiome of Caenorhabditis elegans.</title>
        <authorList>
            <person name="Samuel B."/>
        </authorList>
    </citation>
    <scope>NUCLEOTIDE SEQUENCE [LARGE SCALE GENOMIC DNA]</scope>
    <source>
        <strain evidence="4 5">JUb89</strain>
    </source>
</reference>
<feature type="domain" description="Fimbrial adhesin MrpH N-terminal" evidence="2">
    <location>
        <begin position="21"/>
        <end position="173"/>
    </location>
</feature>
<feature type="domain" description="Fimbrial adhesin MrpH C-terminal" evidence="3">
    <location>
        <begin position="175"/>
        <end position="285"/>
    </location>
</feature>
<dbReference type="InterPro" id="IPR057009">
    <property type="entry name" value="MrpH_N"/>
</dbReference>
<evidence type="ECO:0000259" key="2">
    <source>
        <dbReference type="Pfam" id="PF24222"/>
    </source>
</evidence>
<dbReference type="InterPro" id="IPR057010">
    <property type="entry name" value="MrpH_C"/>
</dbReference>
<feature type="chain" id="PRO_5020371139" evidence="1">
    <location>
        <begin position="22"/>
        <end position="285"/>
    </location>
</feature>
<dbReference type="CDD" id="cd22566">
    <property type="entry name" value="MrpH-like"/>
    <property type="match status" value="1"/>
</dbReference>
<accession>A0A4R1Y2M7</accession>
<dbReference type="OrthoDB" id="6454267at2"/>
<dbReference type="Proteomes" id="UP000294963">
    <property type="component" value="Unassembled WGS sequence"/>
</dbReference>